<organism evidence="2 3">
    <name type="scientific">Flavobacterium macacae</name>
    <dbReference type="NCBI Taxonomy" id="2488993"/>
    <lineage>
        <taxon>Bacteria</taxon>
        <taxon>Pseudomonadati</taxon>
        <taxon>Bacteroidota</taxon>
        <taxon>Flavobacteriia</taxon>
        <taxon>Flavobacteriales</taxon>
        <taxon>Flavobacteriaceae</taxon>
        <taxon>Flavobacterium</taxon>
    </lineage>
</organism>
<sequence length="178" mass="20200">MRYLLFLFLLLSFSAKAQIPVHCGYDFNSYFVLNVHESGKIESVHGLKISIVNALGIEIVNAKNEFSWVDSEKPMLFTSNYKVDDNGKKITAGSKVSKERWNFPFAKDHYLLSVKSTFPADDFSVKIEDVDGDLNGSFKTQFVKLAPYNMYVLCSSKAREVQFGPKGNRPIDIVLERK</sequence>
<proteinExistence type="predicted"/>
<dbReference type="AlphaFoldDB" id="A0A3P3WCU0"/>
<evidence type="ECO:0000313" key="3">
    <source>
        <dbReference type="Proteomes" id="UP000271937"/>
    </source>
</evidence>
<dbReference type="EMBL" id="RQVR01000004">
    <property type="protein sequence ID" value="RRJ92971.1"/>
    <property type="molecule type" value="Genomic_DNA"/>
</dbReference>
<evidence type="ECO:0000256" key="1">
    <source>
        <dbReference type="SAM" id="SignalP"/>
    </source>
</evidence>
<dbReference type="OrthoDB" id="1354051at2"/>
<reference evidence="2 3" key="1">
    <citation type="submission" date="2018-11" db="EMBL/GenBank/DDBJ databases">
        <title>Flavobacterium sp. nov., YIM 102600 draft genome.</title>
        <authorList>
            <person name="Li G."/>
            <person name="Jiang Y."/>
        </authorList>
    </citation>
    <scope>NUCLEOTIDE SEQUENCE [LARGE SCALE GENOMIC DNA]</scope>
    <source>
        <strain evidence="2 3">YIM 102600</strain>
    </source>
</reference>
<dbReference type="RefSeq" id="WP_125012014.1">
    <property type="nucleotide sequence ID" value="NZ_RQVR01000004.1"/>
</dbReference>
<comment type="caution">
    <text evidence="2">The sequence shown here is derived from an EMBL/GenBank/DDBJ whole genome shotgun (WGS) entry which is preliminary data.</text>
</comment>
<feature type="chain" id="PRO_5018005256" evidence="1">
    <location>
        <begin position="18"/>
        <end position="178"/>
    </location>
</feature>
<keyword evidence="1" id="KW-0732">Signal</keyword>
<keyword evidence="3" id="KW-1185">Reference proteome</keyword>
<dbReference type="Proteomes" id="UP000271937">
    <property type="component" value="Unassembled WGS sequence"/>
</dbReference>
<accession>A0A3P3WCU0</accession>
<protein>
    <submittedName>
        <fullName evidence="2">Uncharacterized protein</fullName>
    </submittedName>
</protein>
<name>A0A3P3WCU0_9FLAO</name>
<gene>
    <name evidence="2" type="ORF">EG849_05125</name>
</gene>
<evidence type="ECO:0000313" key="2">
    <source>
        <dbReference type="EMBL" id="RRJ92971.1"/>
    </source>
</evidence>
<feature type="signal peptide" evidence="1">
    <location>
        <begin position="1"/>
        <end position="17"/>
    </location>
</feature>